<proteinExistence type="predicted"/>
<dbReference type="RefSeq" id="XP_033598107.1">
    <property type="nucleotide sequence ID" value="XM_033738996.1"/>
</dbReference>
<accession>A0A6A6W0N6</accession>
<dbReference type="GeneID" id="54480050"/>
<sequence>MPVLLTLRLCLCCCLTGYIICSLRADFIVHSSYRAVYSNMSNLENGHCESCHSAFQSAATSHSQRSLGTNHGARLRWLPEVASSLSIDGCRTAEHSVCRLLVLKLVGLGSNCSNLAVQKTIISAVNAPPNAAIDSDSRFLMPRVSCYTDIHLLL</sequence>
<reference evidence="2" key="1">
    <citation type="journal article" date="2020" name="Stud. Mycol.">
        <title>101 Dothideomycetes genomes: a test case for predicting lifestyles and emergence of pathogens.</title>
        <authorList>
            <person name="Haridas S."/>
            <person name="Albert R."/>
            <person name="Binder M."/>
            <person name="Bloem J."/>
            <person name="Labutti K."/>
            <person name="Salamov A."/>
            <person name="Andreopoulos B."/>
            <person name="Baker S."/>
            <person name="Barry K."/>
            <person name="Bills G."/>
            <person name="Bluhm B."/>
            <person name="Cannon C."/>
            <person name="Castanera R."/>
            <person name="Culley D."/>
            <person name="Daum C."/>
            <person name="Ezra D."/>
            <person name="Gonzalez J."/>
            <person name="Henrissat B."/>
            <person name="Kuo A."/>
            <person name="Liang C."/>
            <person name="Lipzen A."/>
            <person name="Lutzoni F."/>
            <person name="Magnuson J."/>
            <person name="Mondo S."/>
            <person name="Nolan M."/>
            <person name="Ohm R."/>
            <person name="Pangilinan J."/>
            <person name="Park H.-J."/>
            <person name="Ramirez L."/>
            <person name="Alfaro M."/>
            <person name="Sun H."/>
            <person name="Tritt A."/>
            <person name="Yoshinaga Y."/>
            <person name="Zwiers L.-H."/>
            <person name="Turgeon B."/>
            <person name="Goodwin S."/>
            <person name="Spatafora J."/>
            <person name="Crous P."/>
            <person name="Grigoriev I."/>
        </authorList>
    </citation>
    <scope>NUCLEOTIDE SEQUENCE</scope>
    <source>
        <strain evidence="2">CBS 121739</strain>
    </source>
</reference>
<evidence type="ECO:0008006" key="4">
    <source>
        <dbReference type="Google" id="ProtNLM"/>
    </source>
</evidence>
<protein>
    <recommendedName>
        <fullName evidence="4">Secreted protein</fullName>
    </recommendedName>
</protein>
<evidence type="ECO:0000256" key="1">
    <source>
        <dbReference type="SAM" id="SignalP"/>
    </source>
</evidence>
<keyword evidence="1" id="KW-0732">Signal</keyword>
<dbReference type="AlphaFoldDB" id="A0A6A6W0N6"/>
<gene>
    <name evidence="2" type="ORF">EJ05DRAFT_110215</name>
</gene>
<organism evidence="2 3">
    <name type="scientific">Pseudovirgaria hyperparasitica</name>
    <dbReference type="NCBI Taxonomy" id="470096"/>
    <lineage>
        <taxon>Eukaryota</taxon>
        <taxon>Fungi</taxon>
        <taxon>Dikarya</taxon>
        <taxon>Ascomycota</taxon>
        <taxon>Pezizomycotina</taxon>
        <taxon>Dothideomycetes</taxon>
        <taxon>Dothideomycetes incertae sedis</taxon>
        <taxon>Acrospermales</taxon>
        <taxon>Acrospermaceae</taxon>
        <taxon>Pseudovirgaria</taxon>
    </lineage>
</organism>
<evidence type="ECO:0000313" key="3">
    <source>
        <dbReference type="Proteomes" id="UP000799437"/>
    </source>
</evidence>
<name>A0A6A6W0N6_9PEZI</name>
<dbReference type="Proteomes" id="UP000799437">
    <property type="component" value="Unassembled WGS sequence"/>
</dbReference>
<feature type="signal peptide" evidence="1">
    <location>
        <begin position="1"/>
        <end position="25"/>
    </location>
</feature>
<feature type="chain" id="PRO_5025562868" description="Secreted protein" evidence="1">
    <location>
        <begin position="26"/>
        <end position="154"/>
    </location>
</feature>
<evidence type="ECO:0000313" key="2">
    <source>
        <dbReference type="EMBL" id="KAF2755656.1"/>
    </source>
</evidence>
<dbReference type="EMBL" id="ML996577">
    <property type="protein sequence ID" value="KAF2755656.1"/>
    <property type="molecule type" value="Genomic_DNA"/>
</dbReference>
<keyword evidence="3" id="KW-1185">Reference proteome</keyword>